<dbReference type="InterPro" id="IPR012902">
    <property type="entry name" value="N_methyl_site"/>
</dbReference>
<accession>A0ABV8MYE8</accession>
<keyword evidence="1" id="KW-0472">Membrane</keyword>
<evidence type="ECO:0000313" key="3">
    <source>
        <dbReference type="Proteomes" id="UP001595791"/>
    </source>
</evidence>
<proteinExistence type="predicted"/>
<organism evidence="2 3">
    <name type="scientific">Chitinimonas lacunae</name>
    <dbReference type="NCBI Taxonomy" id="1963018"/>
    <lineage>
        <taxon>Bacteria</taxon>
        <taxon>Pseudomonadati</taxon>
        <taxon>Pseudomonadota</taxon>
        <taxon>Betaproteobacteria</taxon>
        <taxon>Neisseriales</taxon>
        <taxon>Chitinibacteraceae</taxon>
        <taxon>Chitinimonas</taxon>
    </lineage>
</organism>
<keyword evidence="3" id="KW-1185">Reference proteome</keyword>
<evidence type="ECO:0000256" key="1">
    <source>
        <dbReference type="SAM" id="Phobius"/>
    </source>
</evidence>
<feature type="transmembrane region" description="Helical" evidence="1">
    <location>
        <begin position="7"/>
        <end position="31"/>
    </location>
</feature>
<dbReference type="EMBL" id="JBHSBU010000002">
    <property type="protein sequence ID" value="MFC4161752.1"/>
    <property type="molecule type" value="Genomic_DNA"/>
</dbReference>
<gene>
    <name evidence="2" type="ORF">ACFOW7_20660</name>
</gene>
<evidence type="ECO:0000313" key="2">
    <source>
        <dbReference type="EMBL" id="MFC4161752.1"/>
    </source>
</evidence>
<keyword evidence="1" id="KW-1133">Transmembrane helix</keyword>
<dbReference type="Pfam" id="PF07963">
    <property type="entry name" value="N_methyl"/>
    <property type="match status" value="1"/>
</dbReference>
<dbReference type="RefSeq" id="WP_378168230.1">
    <property type="nucleotide sequence ID" value="NZ_JBHSBU010000002.1"/>
</dbReference>
<name>A0ABV8MYE8_9NEIS</name>
<sequence length="268" mass="27917">MNRPAHGFTLIEAVLVIAITGTLAAIVAMFMRIPVEGYFDVSRRTALSDSADGALRRMARELRAALPNSVRIASSGSDLYIEFLPVLAAGRYRESVESDGSGDPLLFSASDTSFDILGTPITVPTATSWLVVGNFGTSGADVYAGDTRSAWTGTVGGTTSSASFSAIQFPQPSPNRRFYVVGQPVTFRCQPGSSGTLSRFSGYGAPQTTQPTSFSGSGNLLAQRVSACSVAYNAAATSRGGLVILSLTLSEAGESVALLNQVQVNNAP</sequence>
<dbReference type="Proteomes" id="UP001595791">
    <property type="component" value="Unassembled WGS sequence"/>
</dbReference>
<keyword evidence="1" id="KW-0812">Transmembrane</keyword>
<comment type="caution">
    <text evidence="2">The sequence shown here is derived from an EMBL/GenBank/DDBJ whole genome shotgun (WGS) entry which is preliminary data.</text>
</comment>
<reference evidence="3" key="1">
    <citation type="journal article" date="2019" name="Int. J. Syst. Evol. Microbiol.">
        <title>The Global Catalogue of Microorganisms (GCM) 10K type strain sequencing project: providing services to taxonomists for standard genome sequencing and annotation.</title>
        <authorList>
            <consortium name="The Broad Institute Genomics Platform"/>
            <consortium name="The Broad Institute Genome Sequencing Center for Infectious Disease"/>
            <person name="Wu L."/>
            <person name="Ma J."/>
        </authorList>
    </citation>
    <scope>NUCLEOTIDE SEQUENCE [LARGE SCALE GENOMIC DNA]</scope>
    <source>
        <strain evidence="3">LMG 29894</strain>
    </source>
</reference>
<dbReference type="NCBIfam" id="TIGR02532">
    <property type="entry name" value="IV_pilin_GFxxxE"/>
    <property type="match status" value="1"/>
</dbReference>
<dbReference type="PROSITE" id="PS00409">
    <property type="entry name" value="PROKAR_NTER_METHYL"/>
    <property type="match status" value="1"/>
</dbReference>
<protein>
    <submittedName>
        <fullName evidence="2">Type II secretion system protein J</fullName>
    </submittedName>
</protein>